<dbReference type="Pfam" id="PF05128">
    <property type="entry name" value="DUF697"/>
    <property type="match status" value="1"/>
</dbReference>
<accession>A0A1R0F722</accession>
<feature type="transmembrane region" description="Helical" evidence="8">
    <location>
        <begin position="81"/>
        <end position="102"/>
    </location>
</feature>
<reference evidence="9 10" key="1">
    <citation type="submission" date="2016-12" db="EMBL/GenBank/DDBJ databases">
        <title>Comparative genomics of Bartonella apis.</title>
        <authorList>
            <person name="Engel P."/>
        </authorList>
    </citation>
    <scope>NUCLEOTIDE SEQUENCE [LARGE SCALE GENOMIC DNA]</scope>
    <source>
        <strain evidence="9 10">PEB0149</strain>
    </source>
</reference>
<dbReference type="PANTHER" id="PTHR39342:SF1">
    <property type="entry name" value="UPF0283 MEMBRANE PROTEIN YCJF"/>
    <property type="match status" value="1"/>
</dbReference>
<keyword evidence="6 8" id="KW-1133">Transmembrane helix</keyword>
<dbReference type="PANTHER" id="PTHR39342">
    <property type="entry name" value="UPF0283 MEMBRANE PROTEIN YCJF"/>
    <property type="match status" value="1"/>
</dbReference>
<dbReference type="Proteomes" id="UP000187344">
    <property type="component" value="Unassembled WGS sequence"/>
</dbReference>
<comment type="similarity">
    <text evidence="2">Belongs to the UPF0283 family.</text>
</comment>
<comment type="subcellular location">
    <subcellularLocation>
        <location evidence="1">Cell inner membrane</location>
        <topology evidence="1">Multi-pass membrane protein</topology>
    </subcellularLocation>
</comment>
<name>A0A1R0F722_9HYPH</name>
<evidence type="ECO:0000256" key="5">
    <source>
        <dbReference type="ARBA" id="ARBA00022692"/>
    </source>
</evidence>
<gene>
    <name evidence="9" type="ORF">PEB0149_001680</name>
</gene>
<keyword evidence="7 8" id="KW-0472">Membrane</keyword>
<dbReference type="NCBIfam" id="TIGR01620">
    <property type="entry name" value="hyp_HI0043"/>
    <property type="match status" value="1"/>
</dbReference>
<evidence type="ECO:0000256" key="6">
    <source>
        <dbReference type="ARBA" id="ARBA00022989"/>
    </source>
</evidence>
<evidence type="ECO:0000313" key="10">
    <source>
        <dbReference type="Proteomes" id="UP000187344"/>
    </source>
</evidence>
<feature type="transmembrane region" description="Helical" evidence="8">
    <location>
        <begin position="51"/>
        <end position="69"/>
    </location>
</feature>
<comment type="caution">
    <text evidence="9">The sequence shown here is derived from an EMBL/GenBank/DDBJ whole genome shotgun (WGS) entry which is preliminary data.</text>
</comment>
<proteinExistence type="inferred from homology"/>
<dbReference type="AlphaFoldDB" id="A0A1R0F722"/>
<protein>
    <submittedName>
        <fullName evidence="9">Putative membrane protein</fullName>
    </submittedName>
</protein>
<evidence type="ECO:0000256" key="8">
    <source>
        <dbReference type="SAM" id="Phobius"/>
    </source>
</evidence>
<sequence>MIDRKPQAINDLDSIAEEQSDPFLEEALNELNELDYEKVDKQKAKFSSGKVFLLAVFLLVILSLGLWTSDLINTLFEKYELAGFIALLITIIGLIALIFFVIGEVRAIMRLASVNKIRLDAEEATKKDDIARARHSVDELIRYTARSPYITQGRKTMQSHRQDIIDGKALIHLAEYELLRPLDMEARKLILNSAKRVSVVTAVSPRAIIDLGYVLYEVVGLIRRLATLYGARPGRFGLFALIKRVISHLAVTGTLAVGDGLVEQFIGQGLATRLSARLGEGVVNGLMTTRIGIATMDALRPFPFDGEKRPGISDFTGDLIGLNRNRTKENLKKATSSGGKE</sequence>
<organism evidence="9 10">
    <name type="scientific">Bartonella apis</name>
    <dbReference type="NCBI Taxonomy" id="1686310"/>
    <lineage>
        <taxon>Bacteria</taxon>
        <taxon>Pseudomonadati</taxon>
        <taxon>Pseudomonadota</taxon>
        <taxon>Alphaproteobacteria</taxon>
        <taxon>Hyphomicrobiales</taxon>
        <taxon>Bartonellaceae</taxon>
        <taxon>Bartonella</taxon>
    </lineage>
</organism>
<evidence type="ECO:0000256" key="7">
    <source>
        <dbReference type="ARBA" id="ARBA00023136"/>
    </source>
</evidence>
<evidence type="ECO:0000256" key="3">
    <source>
        <dbReference type="ARBA" id="ARBA00022475"/>
    </source>
</evidence>
<evidence type="ECO:0000256" key="4">
    <source>
        <dbReference type="ARBA" id="ARBA00022519"/>
    </source>
</evidence>
<keyword evidence="4" id="KW-0997">Cell inner membrane</keyword>
<dbReference type="InterPro" id="IPR021147">
    <property type="entry name" value="DUF697"/>
</dbReference>
<dbReference type="EMBL" id="LXYT01000003">
    <property type="protein sequence ID" value="OLY42761.1"/>
    <property type="molecule type" value="Genomic_DNA"/>
</dbReference>
<dbReference type="GO" id="GO:0005886">
    <property type="term" value="C:plasma membrane"/>
    <property type="evidence" value="ECO:0007669"/>
    <property type="project" value="UniProtKB-SubCell"/>
</dbReference>
<keyword evidence="5 8" id="KW-0812">Transmembrane</keyword>
<evidence type="ECO:0000313" key="9">
    <source>
        <dbReference type="EMBL" id="OLY42761.1"/>
    </source>
</evidence>
<evidence type="ECO:0000256" key="1">
    <source>
        <dbReference type="ARBA" id="ARBA00004429"/>
    </source>
</evidence>
<evidence type="ECO:0000256" key="2">
    <source>
        <dbReference type="ARBA" id="ARBA00008255"/>
    </source>
</evidence>
<dbReference type="InterPro" id="IPR006507">
    <property type="entry name" value="UPF0283"/>
</dbReference>
<dbReference type="RefSeq" id="WP_075870601.1">
    <property type="nucleotide sequence ID" value="NZ_LXYT01000003.1"/>
</dbReference>
<keyword evidence="3" id="KW-1003">Cell membrane</keyword>
<keyword evidence="10" id="KW-1185">Reference proteome</keyword>
<dbReference type="OrthoDB" id="9816060at2"/>